<accession>A0A8H5CHH9</accession>
<gene>
    <name evidence="2" type="ORF">D9611_001113</name>
</gene>
<evidence type="ECO:0000259" key="1">
    <source>
        <dbReference type="Pfam" id="PF24016"/>
    </source>
</evidence>
<feature type="domain" description="DUF7330" evidence="1">
    <location>
        <begin position="113"/>
        <end position="243"/>
    </location>
</feature>
<dbReference type="Pfam" id="PF24016">
    <property type="entry name" value="DUF7330"/>
    <property type="match status" value="1"/>
</dbReference>
<organism evidence="2 3">
    <name type="scientific">Ephemerocybe angulata</name>
    <dbReference type="NCBI Taxonomy" id="980116"/>
    <lineage>
        <taxon>Eukaryota</taxon>
        <taxon>Fungi</taxon>
        <taxon>Dikarya</taxon>
        <taxon>Basidiomycota</taxon>
        <taxon>Agaricomycotina</taxon>
        <taxon>Agaricomycetes</taxon>
        <taxon>Agaricomycetidae</taxon>
        <taxon>Agaricales</taxon>
        <taxon>Agaricineae</taxon>
        <taxon>Psathyrellaceae</taxon>
        <taxon>Ephemerocybe</taxon>
    </lineage>
</organism>
<dbReference type="EMBL" id="JAACJK010000001">
    <property type="protein sequence ID" value="KAF5341856.1"/>
    <property type="molecule type" value="Genomic_DNA"/>
</dbReference>
<keyword evidence="3" id="KW-1185">Reference proteome</keyword>
<evidence type="ECO:0000313" key="3">
    <source>
        <dbReference type="Proteomes" id="UP000541558"/>
    </source>
</evidence>
<reference evidence="2 3" key="1">
    <citation type="journal article" date="2020" name="ISME J.">
        <title>Uncovering the hidden diversity of litter-decomposition mechanisms in mushroom-forming fungi.</title>
        <authorList>
            <person name="Floudas D."/>
            <person name="Bentzer J."/>
            <person name="Ahren D."/>
            <person name="Johansson T."/>
            <person name="Persson P."/>
            <person name="Tunlid A."/>
        </authorList>
    </citation>
    <scope>NUCLEOTIDE SEQUENCE [LARGE SCALE GENOMIC DNA]</scope>
    <source>
        <strain evidence="2 3">CBS 175.51</strain>
    </source>
</reference>
<name>A0A8H5CHH9_9AGAR</name>
<protein>
    <recommendedName>
        <fullName evidence="1">DUF7330 domain-containing protein</fullName>
    </recommendedName>
</protein>
<sequence>MESRRSGERGVGIFTPVHLCRCVACLRSVRVKTVIIFPQGEHLSPLWIKELETDVDNTNLAIDVDKKYLCFDHLKLCATNGDVYSIAPMCMTEGFVKTESGDISGTFIATRNLAIKTSNGSIKGRYISSGSLDISTTNGPIQEATFVLENKDASKANELRLETSNGPIDADIYLEGDTRNAKYEITAKTSSGALDMSVKAMPVDSTLIFSGKTSNDSAYLSLPAEYQGSFNVRTSNDRADLVKSTRRDPKGAGRTWVWWSSSPRNSKTIVSGLSYWPDGRGDLDVPNGSVTLSTSNAKATLEL</sequence>
<dbReference type="OrthoDB" id="5570013at2759"/>
<evidence type="ECO:0000313" key="2">
    <source>
        <dbReference type="EMBL" id="KAF5341856.1"/>
    </source>
</evidence>
<comment type="caution">
    <text evidence="2">The sequence shown here is derived from an EMBL/GenBank/DDBJ whole genome shotgun (WGS) entry which is preliminary data.</text>
</comment>
<dbReference type="Proteomes" id="UP000541558">
    <property type="component" value="Unassembled WGS sequence"/>
</dbReference>
<proteinExistence type="predicted"/>
<dbReference type="InterPro" id="IPR055754">
    <property type="entry name" value="DUF7330"/>
</dbReference>
<dbReference type="AlphaFoldDB" id="A0A8H5CHH9"/>